<keyword evidence="5" id="KW-1185">Reference proteome</keyword>
<dbReference type="PANTHER" id="PTHR12215">
    <property type="entry name" value="PHOSPHOPANTETHEINE TRANSFERASE"/>
    <property type="match status" value="1"/>
</dbReference>
<dbReference type="RefSeq" id="WP_386052290.1">
    <property type="nucleotide sequence ID" value="NZ_JBHTKH010000004.1"/>
</dbReference>
<evidence type="ECO:0000313" key="4">
    <source>
        <dbReference type="EMBL" id="MFD1054395.1"/>
    </source>
</evidence>
<accession>A0ABW3MY79</accession>
<dbReference type="SUPFAM" id="SSF56214">
    <property type="entry name" value="4'-phosphopantetheinyl transferase"/>
    <property type="match status" value="2"/>
</dbReference>
<dbReference type="PANTHER" id="PTHR12215:SF10">
    <property type="entry name" value="L-AMINOADIPATE-SEMIALDEHYDE DEHYDROGENASE-PHOSPHOPANTETHEINYL TRANSFERASE"/>
    <property type="match status" value="1"/>
</dbReference>
<evidence type="ECO:0000313" key="5">
    <source>
        <dbReference type="Proteomes" id="UP001597046"/>
    </source>
</evidence>
<reference evidence="5" key="1">
    <citation type="journal article" date="2019" name="Int. J. Syst. Evol. Microbiol.">
        <title>The Global Catalogue of Microorganisms (GCM) 10K type strain sequencing project: providing services to taxonomists for standard genome sequencing and annotation.</title>
        <authorList>
            <consortium name="The Broad Institute Genomics Platform"/>
            <consortium name="The Broad Institute Genome Sequencing Center for Infectious Disease"/>
            <person name="Wu L."/>
            <person name="Ma J."/>
        </authorList>
    </citation>
    <scope>NUCLEOTIDE SEQUENCE [LARGE SCALE GENOMIC DNA]</scope>
    <source>
        <strain evidence="5">CCUG 57508</strain>
    </source>
</reference>
<name>A0ABW3MY79_9MICO</name>
<dbReference type="InterPro" id="IPR008278">
    <property type="entry name" value="4-PPantetheinyl_Trfase_dom"/>
</dbReference>
<comment type="caution">
    <text evidence="4">The sequence shown here is derived from an EMBL/GenBank/DDBJ whole genome shotgun (WGS) entry which is preliminary data.</text>
</comment>
<evidence type="ECO:0000256" key="2">
    <source>
        <dbReference type="ARBA" id="ARBA00022679"/>
    </source>
</evidence>
<evidence type="ECO:0000256" key="1">
    <source>
        <dbReference type="ARBA" id="ARBA00010990"/>
    </source>
</evidence>
<keyword evidence="2 4" id="KW-0808">Transferase</keyword>
<protein>
    <submittedName>
        <fullName evidence="4">4'-phosphopantetheinyl transferase family protein</fullName>
    </submittedName>
</protein>
<organism evidence="4 5">
    <name type="scientific">Terrabacter terrigena</name>
    <dbReference type="NCBI Taxonomy" id="574718"/>
    <lineage>
        <taxon>Bacteria</taxon>
        <taxon>Bacillati</taxon>
        <taxon>Actinomycetota</taxon>
        <taxon>Actinomycetes</taxon>
        <taxon>Micrococcales</taxon>
        <taxon>Intrasporangiaceae</taxon>
        <taxon>Terrabacter</taxon>
    </lineage>
</organism>
<dbReference type="Pfam" id="PF01648">
    <property type="entry name" value="ACPS"/>
    <property type="match status" value="1"/>
</dbReference>
<dbReference type="GO" id="GO:0016740">
    <property type="term" value="F:transferase activity"/>
    <property type="evidence" value="ECO:0007669"/>
    <property type="project" value="UniProtKB-KW"/>
</dbReference>
<sequence>MGHRTSDAVVDLWLREPTDTVALVHSGTELLDAVERERWRRFTHPDSARSYAAAHILARNEIGRLVARDPASLRFDRTCETCGAPHGRPRLLDRPALHLSLSRTPTLVALAVSRSGPVGVDVERRDATSFEGFDEVALHPEERTPARAAPEDGVTAWVRKEAALKALGVGLRVDPARIRTPAFGRAAEVVPGLAPVTVLDVEGGLEPVDHAVAVAVVGEGAPVVVRRH</sequence>
<dbReference type="Proteomes" id="UP001597046">
    <property type="component" value="Unassembled WGS sequence"/>
</dbReference>
<gene>
    <name evidence="4" type="ORF">ACFQ2V_08780</name>
</gene>
<dbReference type="InterPro" id="IPR050559">
    <property type="entry name" value="P-Pant_transferase_sf"/>
</dbReference>
<dbReference type="Gene3D" id="3.90.470.20">
    <property type="entry name" value="4'-phosphopantetheinyl transferase domain"/>
    <property type="match status" value="1"/>
</dbReference>
<proteinExistence type="inferred from homology"/>
<comment type="similarity">
    <text evidence="1">Belongs to the P-Pant transferase superfamily. Gsp/Sfp/HetI/AcpT family.</text>
</comment>
<feature type="domain" description="4'-phosphopantetheinyl transferase" evidence="3">
    <location>
        <begin position="117"/>
        <end position="179"/>
    </location>
</feature>
<evidence type="ECO:0000259" key="3">
    <source>
        <dbReference type="Pfam" id="PF01648"/>
    </source>
</evidence>
<dbReference type="InterPro" id="IPR037143">
    <property type="entry name" value="4-PPantetheinyl_Trfase_dom_sf"/>
</dbReference>
<dbReference type="EMBL" id="JBHTKH010000004">
    <property type="protein sequence ID" value="MFD1054395.1"/>
    <property type="molecule type" value="Genomic_DNA"/>
</dbReference>